<protein>
    <recommendedName>
        <fullName evidence="2">Autophagy-related protein 14</fullName>
    </recommendedName>
</protein>
<evidence type="ECO:0000256" key="2">
    <source>
        <dbReference type="ARBA" id="ARBA00013807"/>
    </source>
</evidence>
<evidence type="ECO:0000313" key="4">
    <source>
        <dbReference type="EMBL" id="RKP18793.1"/>
    </source>
</evidence>
<dbReference type="PANTHER" id="PTHR15157">
    <property type="entry name" value="UV RADIATION RESISTANCE-ASSOCIATED GENE PROTEIN"/>
    <property type="match status" value="1"/>
</dbReference>
<dbReference type="GO" id="GO:0000149">
    <property type="term" value="F:SNARE binding"/>
    <property type="evidence" value="ECO:0007669"/>
    <property type="project" value="TreeGrafter"/>
</dbReference>
<dbReference type="Proteomes" id="UP000281549">
    <property type="component" value="Unassembled WGS sequence"/>
</dbReference>
<dbReference type="GO" id="GO:0005768">
    <property type="term" value="C:endosome"/>
    <property type="evidence" value="ECO:0007669"/>
    <property type="project" value="TreeGrafter"/>
</dbReference>
<name>A0A4P9YGY1_ROZAC</name>
<proteinExistence type="inferred from homology"/>
<reference evidence="5" key="1">
    <citation type="journal article" date="2018" name="Nat. Microbiol.">
        <title>Leveraging single-cell genomics to expand the fungal tree of life.</title>
        <authorList>
            <person name="Ahrendt S.R."/>
            <person name="Quandt C.A."/>
            <person name="Ciobanu D."/>
            <person name="Clum A."/>
            <person name="Salamov A."/>
            <person name="Andreopoulos B."/>
            <person name="Cheng J.F."/>
            <person name="Woyke T."/>
            <person name="Pelin A."/>
            <person name="Henrissat B."/>
            <person name="Reynolds N.K."/>
            <person name="Benny G.L."/>
            <person name="Smith M.E."/>
            <person name="James T.Y."/>
            <person name="Grigoriev I.V."/>
        </authorList>
    </citation>
    <scope>NUCLEOTIDE SEQUENCE [LARGE SCALE GENOMIC DNA]</scope>
    <source>
        <strain evidence="5">CSF55</strain>
    </source>
</reference>
<dbReference type="GO" id="GO:0032991">
    <property type="term" value="C:protein-containing complex"/>
    <property type="evidence" value="ECO:0007669"/>
    <property type="project" value="UniProtKB-ARBA"/>
</dbReference>
<dbReference type="Pfam" id="PF10186">
    <property type="entry name" value="ATG14"/>
    <property type="match status" value="1"/>
</dbReference>
<dbReference type="GO" id="GO:0000323">
    <property type="term" value="C:lytic vacuole"/>
    <property type="evidence" value="ECO:0007669"/>
    <property type="project" value="TreeGrafter"/>
</dbReference>
<gene>
    <name evidence="4" type="ORF">ROZALSC1DRAFT_22888</name>
</gene>
<evidence type="ECO:0000256" key="1">
    <source>
        <dbReference type="ARBA" id="ARBA00009574"/>
    </source>
</evidence>
<keyword evidence="3" id="KW-0175">Coiled coil</keyword>
<evidence type="ECO:0000256" key="3">
    <source>
        <dbReference type="ARBA" id="ARBA00023054"/>
    </source>
</evidence>
<dbReference type="EMBL" id="ML005367">
    <property type="protein sequence ID" value="RKP18793.1"/>
    <property type="molecule type" value="Genomic_DNA"/>
</dbReference>
<accession>A0A4P9YGY1</accession>
<dbReference type="PANTHER" id="PTHR15157:SF5">
    <property type="entry name" value="UV RADIATION RESISTANCE-ASSOCIATED GENE PROTEIN"/>
    <property type="match status" value="1"/>
</dbReference>
<evidence type="ECO:0000313" key="5">
    <source>
        <dbReference type="Proteomes" id="UP000281549"/>
    </source>
</evidence>
<sequence length="302" mass="34915">MKLFRNIKGIVFRQVVRSSESLLIKIIILHTEKPQSVIDRVVTSTPVIKLFWLTENFRIDFFDLDDDLYNPCYGSSNIKIMVFDQERLVLDYDIDLERLHFVGTDIPQINFEENTILLEFFDGYYSNFELNDVEKQYAATTPRVIKLLLIDQTKIRLLREDLSDRKKNLNSHNQPAPPRDKSSLEIAIQNQKHLLSYKEMIKTAELDIVSKIFNILQISSQTQSIMGINVPNVDLITELSEENLSTALGYISLTVQIISNLFDIPLKFRIHFKGSKSFIEDPLSDDPDCSDFGQVQFQSKVS</sequence>
<dbReference type="GO" id="GO:0035493">
    <property type="term" value="P:SNARE complex assembly"/>
    <property type="evidence" value="ECO:0007669"/>
    <property type="project" value="TreeGrafter"/>
</dbReference>
<organism evidence="4 5">
    <name type="scientific">Rozella allomycis (strain CSF55)</name>
    <dbReference type="NCBI Taxonomy" id="988480"/>
    <lineage>
        <taxon>Eukaryota</taxon>
        <taxon>Fungi</taxon>
        <taxon>Fungi incertae sedis</taxon>
        <taxon>Cryptomycota</taxon>
        <taxon>Cryptomycota incertae sedis</taxon>
        <taxon>Rozella</taxon>
    </lineage>
</organism>
<comment type="similarity">
    <text evidence="1">Belongs to the ATG14 family.</text>
</comment>
<dbReference type="InterPro" id="IPR018791">
    <property type="entry name" value="UV_resistance/autophagy_Atg14"/>
</dbReference>
<dbReference type="AlphaFoldDB" id="A0A4P9YGY1"/>